<dbReference type="AlphaFoldDB" id="A0A5C1A5U2"/>
<dbReference type="EMBL" id="CP042425">
    <property type="protein sequence ID" value="QEL14080.1"/>
    <property type="molecule type" value="Genomic_DNA"/>
</dbReference>
<evidence type="ECO:0000313" key="3">
    <source>
        <dbReference type="Proteomes" id="UP000324974"/>
    </source>
</evidence>
<proteinExistence type="predicted"/>
<sequence length="400" mass="42240">MDTTTASPRRRWLGRAIVLAGVVLAAVPMVWLSAADHRDGPIFSNTAANGRADLNDIYIFQAPGNANNTVMVFDVSPFPGGGGGTPATFDPTVTFDIKLDNTGDAVEDITFRVNFAAPDANGVQQVTLKGLPSTKFPPTGILATGKTGTNIPVAGGGMFRAAIQDDPFFFDATGFANFVAAGTVPFPRAVGTAANFFGPDGNTLSMILEIPTARIRSTPANPNVGVFITSTRNNVQIDRMGRPAINTALIPPVPRNNMARGERRSAFNAGLPRNDKRDFRADMISVLTSVYGRPAATAAGLADFLLPDILTFDTSKAFTTNSTDANGFPNGRRLRDDVIDVELGLLTGNGITTDNVSDDNGDRITDGTMRANGTFRTIAFPYIGAPNLPLNGAGNSFPRP</sequence>
<keyword evidence="3" id="KW-1185">Reference proteome</keyword>
<feature type="transmembrane region" description="Helical" evidence="1">
    <location>
        <begin position="12"/>
        <end position="34"/>
    </location>
</feature>
<keyword evidence="1" id="KW-1133">Transmembrane helix</keyword>
<dbReference type="KEGG" id="lrs:PX52LOC_00944"/>
<dbReference type="Proteomes" id="UP000324974">
    <property type="component" value="Chromosome"/>
</dbReference>
<dbReference type="RefSeq" id="WP_168218802.1">
    <property type="nucleotide sequence ID" value="NZ_CP042425.1"/>
</dbReference>
<reference evidence="3" key="1">
    <citation type="submission" date="2019-08" db="EMBL/GenBank/DDBJ databases">
        <title>Limnoglobus roseus gen. nov., sp. nov., a novel freshwater planctomycete with a giant genome from the family Gemmataceae.</title>
        <authorList>
            <person name="Kulichevskaya I.S."/>
            <person name="Naumoff D.G."/>
            <person name="Miroshnikov K."/>
            <person name="Ivanova A."/>
            <person name="Philippov D.A."/>
            <person name="Hakobyan A."/>
            <person name="Rijpstra I.C."/>
            <person name="Sinninghe Damste J.S."/>
            <person name="Liesack W."/>
            <person name="Dedysh S.N."/>
        </authorList>
    </citation>
    <scope>NUCLEOTIDE SEQUENCE [LARGE SCALE GENOMIC DNA]</scope>
    <source>
        <strain evidence="3">PX52</strain>
    </source>
</reference>
<keyword evidence="1" id="KW-0812">Transmembrane</keyword>
<evidence type="ECO:0000256" key="1">
    <source>
        <dbReference type="SAM" id="Phobius"/>
    </source>
</evidence>
<accession>A0A5C1A5U2</accession>
<evidence type="ECO:0000313" key="2">
    <source>
        <dbReference type="EMBL" id="QEL14080.1"/>
    </source>
</evidence>
<gene>
    <name evidence="2" type="ORF">PX52LOC_00944</name>
</gene>
<protein>
    <recommendedName>
        <fullName evidence="4">DUF4331 domain-containing protein</fullName>
    </recommendedName>
</protein>
<dbReference type="Pfam" id="PF14224">
    <property type="entry name" value="DUF4331"/>
    <property type="match status" value="2"/>
</dbReference>
<organism evidence="2 3">
    <name type="scientific">Limnoglobus roseus</name>
    <dbReference type="NCBI Taxonomy" id="2598579"/>
    <lineage>
        <taxon>Bacteria</taxon>
        <taxon>Pseudomonadati</taxon>
        <taxon>Planctomycetota</taxon>
        <taxon>Planctomycetia</taxon>
        <taxon>Gemmatales</taxon>
        <taxon>Gemmataceae</taxon>
        <taxon>Limnoglobus</taxon>
    </lineage>
</organism>
<dbReference type="InterPro" id="IPR025566">
    <property type="entry name" value="DUF4331"/>
</dbReference>
<keyword evidence="1" id="KW-0472">Membrane</keyword>
<evidence type="ECO:0008006" key="4">
    <source>
        <dbReference type="Google" id="ProtNLM"/>
    </source>
</evidence>
<name>A0A5C1A5U2_9BACT</name>